<dbReference type="GO" id="GO:0005524">
    <property type="term" value="F:ATP binding"/>
    <property type="evidence" value="ECO:0007669"/>
    <property type="project" value="UniProtKB-KW"/>
</dbReference>
<evidence type="ECO:0000256" key="10">
    <source>
        <dbReference type="ARBA" id="ARBA00049535"/>
    </source>
</evidence>
<dbReference type="eggNOG" id="KOG1448">
    <property type="taxonomic scope" value="Eukaryota"/>
</dbReference>
<dbReference type="GO" id="GO:0006164">
    <property type="term" value="P:purine nucleotide biosynthetic process"/>
    <property type="evidence" value="ECO:0007669"/>
    <property type="project" value="TreeGrafter"/>
</dbReference>
<feature type="domain" description="Ribose-phosphate pyrophosphokinase N-terminal" evidence="12">
    <location>
        <begin position="17"/>
        <end position="117"/>
    </location>
</feature>
<dbReference type="AlphaFoldDB" id="A0A0D2WGG9"/>
<dbReference type="GO" id="GO:0005737">
    <property type="term" value="C:cytoplasm"/>
    <property type="evidence" value="ECO:0007669"/>
    <property type="project" value="TreeGrafter"/>
</dbReference>
<evidence type="ECO:0000256" key="9">
    <source>
        <dbReference type="ARBA" id="ARBA00022842"/>
    </source>
</evidence>
<dbReference type="PhylomeDB" id="A0A0D2WGG9"/>
<dbReference type="GO" id="GO:0004749">
    <property type="term" value="F:ribose phosphate diphosphokinase activity"/>
    <property type="evidence" value="ECO:0007669"/>
    <property type="project" value="UniProtKB-EC"/>
</dbReference>
<keyword evidence="14" id="KW-1185">Reference proteome</keyword>
<dbReference type="SMART" id="SM01400">
    <property type="entry name" value="Pribosyltran_N"/>
    <property type="match status" value="1"/>
</dbReference>
<dbReference type="STRING" id="595528.A0A0D2WGG9"/>
<protein>
    <recommendedName>
        <fullName evidence="2">ribose-phosphate diphosphokinase</fullName>
        <ecNumber evidence="2">2.7.6.1</ecNumber>
    </recommendedName>
</protein>
<evidence type="ECO:0000256" key="11">
    <source>
        <dbReference type="SAM" id="SignalP"/>
    </source>
</evidence>
<feature type="chain" id="PRO_5002254354" description="ribose-phosphate diphosphokinase" evidence="11">
    <location>
        <begin position="28"/>
        <end position="322"/>
    </location>
</feature>
<feature type="signal peptide" evidence="11">
    <location>
        <begin position="1"/>
        <end position="27"/>
    </location>
</feature>
<evidence type="ECO:0000256" key="4">
    <source>
        <dbReference type="ARBA" id="ARBA00022723"/>
    </source>
</evidence>
<sequence length="322" mass="34834">MNPARVRRLERWLSVLAIRLGVPLSAAQVGKFANQETTVEIKVSVREEDVFIIQSGYGEVNDMIMELLIMINACKTASAKRVVAVIPYFPYSKQSKKKAARSAIPAKLLAMMLKVAGVTQVVTLDLHATHIQGFFDFPIDNLSSKPFIVKYIRDRIPDSQTAVIVSKNAGGAKRVTSIADELRLDFAIVHQDAGHSHISQPADGEHGELVLVGDVKGRVAIIVDDLLDSAKSFASAATLLKKRGATKVYGLATHGLMSGDALDILNNSDVDELAVTNSVPVADKVALCPKLKVIDVTPLIAEAIRRIHNGESVSCLQQQVPL</sequence>
<dbReference type="SUPFAM" id="SSF53271">
    <property type="entry name" value="PRTase-like"/>
    <property type="match status" value="1"/>
</dbReference>
<dbReference type="FunFam" id="3.40.50.2020:FF:000007">
    <property type="entry name" value="Ribose-phosphate pyrophosphokinase"/>
    <property type="match status" value="1"/>
</dbReference>
<keyword evidence="3" id="KW-0808">Transferase</keyword>
<dbReference type="NCBIfam" id="NF002320">
    <property type="entry name" value="PRK01259.1"/>
    <property type="match status" value="1"/>
</dbReference>
<dbReference type="Pfam" id="PF14572">
    <property type="entry name" value="Pribosyl_synth"/>
    <property type="match status" value="1"/>
</dbReference>
<dbReference type="EC" id="2.7.6.1" evidence="2"/>
<evidence type="ECO:0000313" key="14">
    <source>
        <dbReference type="Proteomes" id="UP000008743"/>
    </source>
</evidence>
<keyword evidence="9" id="KW-0460">Magnesium</keyword>
<dbReference type="GO" id="GO:0016301">
    <property type="term" value="F:kinase activity"/>
    <property type="evidence" value="ECO:0007669"/>
    <property type="project" value="UniProtKB-KW"/>
</dbReference>
<evidence type="ECO:0000256" key="6">
    <source>
        <dbReference type="ARBA" id="ARBA00022741"/>
    </source>
</evidence>
<evidence type="ECO:0000256" key="2">
    <source>
        <dbReference type="ARBA" id="ARBA00013247"/>
    </source>
</evidence>
<dbReference type="Gene3D" id="3.40.50.2020">
    <property type="match status" value="2"/>
</dbReference>
<dbReference type="InterPro" id="IPR029099">
    <property type="entry name" value="Pribosyltran_N"/>
</dbReference>
<organism evidence="13 14">
    <name type="scientific">Capsaspora owczarzaki (strain ATCC 30864)</name>
    <dbReference type="NCBI Taxonomy" id="595528"/>
    <lineage>
        <taxon>Eukaryota</taxon>
        <taxon>Filasterea</taxon>
        <taxon>Capsaspora</taxon>
    </lineage>
</organism>
<keyword evidence="7" id="KW-0418">Kinase</keyword>
<name>A0A0D2WGG9_CAPO3</name>
<dbReference type="InterPro" id="IPR029057">
    <property type="entry name" value="PRTase-like"/>
</dbReference>
<dbReference type="Pfam" id="PF13793">
    <property type="entry name" value="Pribosyltran_N"/>
    <property type="match status" value="1"/>
</dbReference>
<dbReference type="GO" id="GO:0000287">
    <property type="term" value="F:magnesium ion binding"/>
    <property type="evidence" value="ECO:0007669"/>
    <property type="project" value="InterPro"/>
</dbReference>
<dbReference type="InterPro" id="IPR005946">
    <property type="entry name" value="Rib-P_diPkinase"/>
</dbReference>
<keyword evidence="5" id="KW-0545">Nucleotide biosynthesis</keyword>
<dbReference type="InParanoid" id="A0A0D2WGG9"/>
<keyword evidence="8" id="KW-0067">ATP-binding</keyword>
<dbReference type="OrthoDB" id="413572at2759"/>
<comment type="catalytic activity">
    <reaction evidence="10">
        <text>D-ribose 5-phosphate + ATP = 5-phospho-alpha-D-ribose 1-diphosphate + AMP + H(+)</text>
        <dbReference type="Rhea" id="RHEA:15609"/>
        <dbReference type="ChEBI" id="CHEBI:15378"/>
        <dbReference type="ChEBI" id="CHEBI:30616"/>
        <dbReference type="ChEBI" id="CHEBI:58017"/>
        <dbReference type="ChEBI" id="CHEBI:78346"/>
        <dbReference type="ChEBI" id="CHEBI:456215"/>
        <dbReference type="EC" id="2.7.6.1"/>
    </reaction>
</comment>
<dbReference type="NCBIfam" id="TIGR01251">
    <property type="entry name" value="ribP_PPkin"/>
    <property type="match status" value="1"/>
</dbReference>
<evidence type="ECO:0000256" key="8">
    <source>
        <dbReference type="ARBA" id="ARBA00022840"/>
    </source>
</evidence>
<dbReference type="GO" id="GO:0002189">
    <property type="term" value="C:ribose phosphate diphosphokinase complex"/>
    <property type="evidence" value="ECO:0007669"/>
    <property type="project" value="TreeGrafter"/>
</dbReference>
<dbReference type="CDD" id="cd06223">
    <property type="entry name" value="PRTases_typeI"/>
    <property type="match status" value="1"/>
</dbReference>
<evidence type="ECO:0000256" key="5">
    <source>
        <dbReference type="ARBA" id="ARBA00022727"/>
    </source>
</evidence>
<proteinExistence type="inferred from homology"/>
<dbReference type="Proteomes" id="UP000008743">
    <property type="component" value="Unassembled WGS sequence"/>
</dbReference>
<dbReference type="RefSeq" id="XP_004365024.1">
    <property type="nucleotide sequence ID" value="XM_004364967.2"/>
</dbReference>
<comment type="similarity">
    <text evidence="1">Belongs to the ribose-phosphate pyrophosphokinase family.</text>
</comment>
<dbReference type="PANTHER" id="PTHR10210">
    <property type="entry name" value="RIBOSE-PHOSPHATE DIPHOSPHOKINASE FAMILY MEMBER"/>
    <property type="match status" value="1"/>
</dbReference>
<reference evidence="14" key="1">
    <citation type="submission" date="2011-02" db="EMBL/GenBank/DDBJ databases">
        <title>The Genome Sequence of Capsaspora owczarzaki ATCC 30864.</title>
        <authorList>
            <person name="Russ C."/>
            <person name="Cuomo C."/>
            <person name="Burger G."/>
            <person name="Gray M.W."/>
            <person name="Holland P.W.H."/>
            <person name="King N."/>
            <person name="Lang F.B.F."/>
            <person name="Roger A.J."/>
            <person name="Ruiz-Trillo I."/>
            <person name="Young S.K."/>
            <person name="Zeng Q."/>
            <person name="Gargeya S."/>
            <person name="Alvarado L."/>
            <person name="Berlin A."/>
            <person name="Chapman S.B."/>
            <person name="Chen Z."/>
            <person name="Freedman E."/>
            <person name="Gellesch M."/>
            <person name="Goldberg J."/>
            <person name="Griggs A."/>
            <person name="Gujja S."/>
            <person name="Heilman E."/>
            <person name="Heiman D."/>
            <person name="Howarth C."/>
            <person name="Mehta T."/>
            <person name="Neiman D."/>
            <person name="Pearson M."/>
            <person name="Roberts A."/>
            <person name="Saif S."/>
            <person name="Shea T."/>
            <person name="Shenoy N."/>
            <person name="Sisk P."/>
            <person name="Stolte C."/>
            <person name="Sykes S."/>
            <person name="White J."/>
            <person name="Yandava C."/>
            <person name="Haas B."/>
            <person name="Nusbaum C."/>
            <person name="Birren B."/>
        </authorList>
    </citation>
    <scope>NUCLEOTIDE SEQUENCE</scope>
    <source>
        <strain evidence="14">ATCC 30864</strain>
    </source>
</reference>
<evidence type="ECO:0000259" key="12">
    <source>
        <dbReference type="Pfam" id="PF13793"/>
    </source>
</evidence>
<evidence type="ECO:0000256" key="1">
    <source>
        <dbReference type="ARBA" id="ARBA00006478"/>
    </source>
</evidence>
<dbReference type="EMBL" id="KE346360">
    <property type="protein sequence ID" value="KJE88505.1"/>
    <property type="molecule type" value="Genomic_DNA"/>
</dbReference>
<keyword evidence="6" id="KW-0547">Nucleotide-binding</keyword>
<dbReference type="InterPro" id="IPR000836">
    <property type="entry name" value="PRTase_dom"/>
</dbReference>
<keyword evidence="11" id="KW-0732">Signal</keyword>
<dbReference type="OMA" id="IHNCESI"/>
<dbReference type="PANTHER" id="PTHR10210:SF53">
    <property type="entry name" value="GH23275P"/>
    <property type="match status" value="1"/>
</dbReference>
<accession>A0A0D2WGG9</accession>
<evidence type="ECO:0000256" key="3">
    <source>
        <dbReference type="ARBA" id="ARBA00022679"/>
    </source>
</evidence>
<dbReference type="GO" id="GO:0006015">
    <property type="term" value="P:5-phosphoribose 1-diphosphate biosynthetic process"/>
    <property type="evidence" value="ECO:0007669"/>
    <property type="project" value="TreeGrafter"/>
</dbReference>
<evidence type="ECO:0000313" key="13">
    <source>
        <dbReference type="EMBL" id="KJE88505.1"/>
    </source>
</evidence>
<gene>
    <name evidence="13" type="ORF">CAOG_000153</name>
</gene>
<evidence type="ECO:0000256" key="7">
    <source>
        <dbReference type="ARBA" id="ARBA00022777"/>
    </source>
</evidence>
<keyword evidence="4" id="KW-0479">Metal-binding</keyword>